<dbReference type="EMBL" id="SMKL01000034">
    <property type="protein sequence ID" value="TDC50108.1"/>
    <property type="molecule type" value="Genomic_DNA"/>
</dbReference>
<evidence type="ECO:0000313" key="5">
    <source>
        <dbReference type="Proteomes" id="UP000295621"/>
    </source>
</evidence>
<gene>
    <name evidence="4" type="ORF">E1212_16155</name>
</gene>
<name>A0A4R4RKE9_9ACTN</name>
<dbReference type="AlphaFoldDB" id="A0A4R4RKE9"/>
<dbReference type="InterPro" id="IPR016181">
    <property type="entry name" value="Acyl_CoA_acyltransferase"/>
</dbReference>
<evidence type="ECO:0000313" key="4">
    <source>
        <dbReference type="EMBL" id="TDC50108.1"/>
    </source>
</evidence>
<comment type="caution">
    <text evidence="4">The sequence shown here is derived from an EMBL/GenBank/DDBJ whole genome shotgun (WGS) entry which is preliminary data.</text>
</comment>
<dbReference type="OrthoDB" id="70840at2"/>
<dbReference type="InterPro" id="IPR000182">
    <property type="entry name" value="GNAT_dom"/>
</dbReference>
<dbReference type="PANTHER" id="PTHR43877:SF2">
    <property type="entry name" value="AMINOALKYLPHOSPHONATE N-ACETYLTRANSFERASE-RELATED"/>
    <property type="match status" value="1"/>
</dbReference>
<sequence>MEIRAVDPESPLARRCLAAYAAELRTRFPEGFDDGDLVAARELIPPAGRLLVAGDGMGCAAVRTIGPRTGEIRHMWVHPDARGRGLGRRLLTELEQHARALTITTLHLGTHEVLTEALALYRSAGYEPTTPYGDTAHVHHWLTKRIDDTP</sequence>
<feature type="domain" description="N-acetyltransferase" evidence="3">
    <location>
        <begin position="1"/>
        <end position="147"/>
    </location>
</feature>
<dbReference type="Proteomes" id="UP000295621">
    <property type="component" value="Unassembled WGS sequence"/>
</dbReference>
<proteinExistence type="predicted"/>
<dbReference type="PROSITE" id="PS51186">
    <property type="entry name" value="GNAT"/>
    <property type="match status" value="1"/>
</dbReference>
<keyword evidence="2" id="KW-0012">Acyltransferase</keyword>
<dbReference type="SUPFAM" id="SSF55729">
    <property type="entry name" value="Acyl-CoA N-acyltransferases (Nat)"/>
    <property type="match status" value="1"/>
</dbReference>
<keyword evidence="1 4" id="KW-0808">Transferase</keyword>
<keyword evidence="5" id="KW-1185">Reference proteome</keyword>
<organism evidence="4 5">
    <name type="scientific">Jiangella ureilytica</name>
    <dbReference type="NCBI Taxonomy" id="2530374"/>
    <lineage>
        <taxon>Bacteria</taxon>
        <taxon>Bacillati</taxon>
        <taxon>Actinomycetota</taxon>
        <taxon>Actinomycetes</taxon>
        <taxon>Jiangellales</taxon>
        <taxon>Jiangellaceae</taxon>
        <taxon>Jiangella</taxon>
    </lineage>
</organism>
<reference evidence="4 5" key="1">
    <citation type="submission" date="2019-02" db="EMBL/GenBank/DDBJ databases">
        <title>Draft genome sequences of novel Actinobacteria.</title>
        <authorList>
            <person name="Sahin N."/>
            <person name="Ay H."/>
            <person name="Saygin H."/>
        </authorList>
    </citation>
    <scope>NUCLEOTIDE SEQUENCE [LARGE SCALE GENOMIC DNA]</scope>
    <source>
        <strain evidence="4 5">KC603</strain>
    </source>
</reference>
<evidence type="ECO:0000259" key="3">
    <source>
        <dbReference type="PROSITE" id="PS51186"/>
    </source>
</evidence>
<dbReference type="GO" id="GO:0016747">
    <property type="term" value="F:acyltransferase activity, transferring groups other than amino-acyl groups"/>
    <property type="evidence" value="ECO:0007669"/>
    <property type="project" value="InterPro"/>
</dbReference>
<dbReference type="PANTHER" id="PTHR43877">
    <property type="entry name" value="AMINOALKYLPHOSPHONATE N-ACETYLTRANSFERASE-RELATED-RELATED"/>
    <property type="match status" value="1"/>
</dbReference>
<evidence type="ECO:0000256" key="2">
    <source>
        <dbReference type="ARBA" id="ARBA00023315"/>
    </source>
</evidence>
<evidence type="ECO:0000256" key="1">
    <source>
        <dbReference type="ARBA" id="ARBA00022679"/>
    </source>
</evidence>
<dbReference type="RefSeq" id="WP_131984237.1">
    <property type="nucleotide sequence ID" value="NZ_SMKL01000034.1"/>
</dbReference>
<dbReference type="Pfam" id="PF00583">
    <property type="entry name" value="Acetyltransf_1"/>
    <property type="match status" value="1"/>
</dbReference>
<accession>A0A4R4RKE9</accession>
<dbReference type="Gene3D" id="3.40.630.30">
    <property type="match status" value="1"/>
</dbReference>
<dbReference type="InterPro" id="IPR050832">
    <property type="entry name" value="Bact_Acetyltransf"/>
</dbReference>
<protein>
    <submittedName>
        <fullName evidence="4">GNAT family N-acetyltransferase</fullName>
    </submittedName>
</protein>